<keyword evidence="1" id="KW-1133">Transmembrane helix</keyword>
<evidence type="ECO:0000256" key="1">
    <source>
        <dbReference type="SAM" id="Phobius"/>
    </source>
</evidence>
<gene>
    <name evidence="2" type="ORF">M378DRAFT_165038</name>
</gene>
<evidence type="ECO:0000313" key="3">
    <source>
        <dbReference type="Proteomes" id="UP000054549"/>
    </source>
</evidence>
<name>A0A0C2SIH1_AMAMK</name>
<keyword evidence="1" id="KW-0812">Transmembrane</keyword>
<accession>A0A0C2SIH1</accession>
<keyword evidence="1" id="KW-0472">Membrane</keyword>
<dbReference type="InParanoid" id="A0A0C2SIH1"/>
<proteinExistence type="predicted"/>
<feature type="transmembrane region" description="Helical" evidence="1">
    <location>
        <begin position="20"/>
        <end position="40"/>
    </location>
</feature>
<dbReference type="AlphaFoldDB" id="A0A0C2SIH1"/>
<dbReference type="Proteomes" id="UP000054549">
    <property type="component" value="Unassembled WGS sequence"/>
</dbReference>
<dbReference type="HOGENOM" id="CLU_2346220_0_0_1"/>
<keyword evidence="3" id="KW-1185">Reference proteome</keyword>
<protein>
    <submittedName>
        <fullName evidence="2">Uncharacterized protein</fullName>
    </submittedName>
</protein>
<organism evidence="2 3">
    <name type="scientific">Amanita muscaria (strain Koide BX008)</name>
    <dbReference type="NCBI Taxonomy" id="946122"/>
    <lineage>
        <taxon>Eukaryota</taxon>
        <taxon>Fungi</taxon>
        <taxon>Dikarya</taxon>
        <taxon>Basidiomycota</taxon>
        <taxon>Agaricomycotina</taxon>
        <taxon>Agaricomycetes</taxon>
        <taxon>Agaricomycetidae</taxon>
        <taxon>Agaricales</taxon>
        <taxon>Pluteineae</taxon>
        <taxon>Amanitaceae</taxon>
        <taxon>Amanita</taxon>
    </lineage>
</organism>
<reference evidence="2 3" key="1">
    <citation type="submission" date="2014-04" db="EMBL/GenBank/DDBJ databases">
        <title>Evolutionary Origins and Diversification of the Mycorrhizal Mutualists.</title>
        <authorList>
            <consortium name="DOE Joint Genome Institute"/>
            <consortium name="Mycorrhizal Genomics Consortium"/>
            <person name="Kohler A."/>
            <person name="Kuo A."/>
            <person name="Nagy L.G."/>
            <person name="Floudas D."/>
            <person name="Copeland A."/>
            <person name="Barry K.W."/>
            <person name="Cichocki N."/>
            <person name="Veneault-Fourrey C."/>
            <person name="LaButti K."/>
            <person name="Lindquist E.A."/>
            <person name="Lipzen A."/>
            <person name="Lundell T."/>
            <person name="Morin E."/>
            <person name="Murat C."/>
            <person name="Riley R."/>
            <person name="Ohm R."/>
            <person name="Sun H."/>
            <person name="Tunlid A."/>
            <person name="Henrissat B."/>
            <person name="Grigoriev I.V."/>
            <person name="Hibbett D.S."/>
            <person name="Martin F."/>
        </authorList>
    </citation>
    <scope>NUCLEOTIDE SEQUENCE [LARGE SCALE GENOMIC DNA]</scope>
    <source>
        <strain evidence="2 3">Koide BX008</strain>
    </source>
</reference>
<dbReference type="EMBL" id="KN818264">
    <property type="protein sequence ID" value="KIL62965.1"/>
    <property type="molecule type" value="Genomic_DNA"/>
</dbReference>
<evidence type="ECO:0000313" key="2">
    <source>
        <dbReference type="EMBL" id="KIL62965.1"/>
    </source>
</evidence>
<sequence>MISPTPLDVLSWVFQQRFRLPVIVDTIFPIFWIVHLYGFFRILAKRLVAIGQGKMSDFGSASRPSVNICQDTCQPTSNSPVKIIMEKSTTAVGNYPN</sequence>